<feature type="domain" description="Amidohydrolase-related" evidence="7">
    <location>
        <begin position="66"/>
        <end position="348"/>
    </location>
</feature>
<evidence type="ECO:0000256" key="2">
    <source>
        <dbReference type="ARBA" id="ARBA00012782"/>
    </source>
</evidence>
<sequence>MNKEILIDNIKAANKAIPCDLVVKNISVVDVFQCNSFICDVAIKNGYIVGLGEYSGKEEIDGTGKFICPSLIDSHAHIESSMLTPREYSKTALLHGVTSLIADPHEIANVIGQAGIEFMINSSKNLPFDFYFMLPSCVPSTPFENSGAVLNSEDLKNYYSDSKVLGLAEVMDYPSVSNCNYDMINKLFDAISNNGIIDGHGAGLNSHSVNVYSTANIKTDHECATYEELVDRVRRGIYVLMREGTVAKNLNDLIKGASIFNSRRLCLCTDDKHIDDLSKNGSIDTSIKMCIKNGLAPEIAIQMATLNAAECYNLKNKGAIAPSYIADFIILDNLEEFKINSVYKNGNLIVKDNKLVIDIADLYSAPILNNSINLPKLTKDSLKIDIKNKSILNVIELIPNKLESNHLKINIEDLNLKDEFTSCTTKDNLLKITVIERHKNTGNLGLGILKGLDLKSGAIATTIAHDSHNMIICGTNDADMIYAAEELKRINGGIIVVKDGKTLASVSLEIGGIITSRACEEVISDLTKLHDAVKILAPTITFNPFLTLSFLSLPVIPEIKITDKGLFDVRSFNFIPVAE</sequence>
<dbReference type="Gene3D" id="2.30.40.10">
    <property type="entry name" value="Urease, subunit C, domain 1"/>
    <property type="match status" value="1"/>
</dbReference>
<dbReference type="CDD" id="cd01295">
    <property type="entry name" value="AdeC"/>
    <property type="match status" value="1"/>
</dbReference>
<dbReference type="SUPFAM" id="SSF51338">
    <property type="entry name" value="Composite domain of metallo-dependent hydrolases"/>
    <property type="match status" value="1"/>
</dbReference>
<comment type="similarity">
    <text evidence="1 6">Belongs to the metallo-dependent hydrolases superfamily. Adenine deaminase family.</text>
</comment>
<comment type="cofactor">
    <cofactor evidence="6">
        <name>Mn(2+)</name>
        <dbReference type="ChEBI" id="CHEBI:29035"/>
    </cofactor>
</comment>
<evidence type="ECO:0000259" key="7">
    <source>
        <dbReference type="Pfam" id="PF01979"/>
    </source>
</evidence>
<gene>
    <name evidence="9" type="primary">adeC</name>
    <name evidence="6" type="synonym">ade</name>
    <name evidence="9" type="ORF">ERS852470_03535</name>
</gene>
<evidence type="ECO:0000256" key="4">
    <source>
        <dbReference type="ARBA" id="ARBA00023211"/>
    </source>
</evidence>
<dbReference type="GO" id="GO:0000034">
    <property type="term" value="F:adenine deaminase activity"/>
    <property type="evidence" value="ECO:0007669"/>
    <property type="project" value="UniProtKB-UniRule"/>
</dbReference>
<dbReference type="EC" id="3.5.4.2" evidence="2 6"/>
<dbReference type="InterPro" id="IPR032466">
    <property type="entry name" value="Metal_Hydrolase"/>
</dbReference>
<dbReference type="EMBL" id="CYZV01000065">
    <property type="protein sequence ID" value="CUO84602.1"/>
    <property type="molecule type" value="Genomic_DNA"/>
</dbReference>
<dbReference type="RefSeq" id="WP_055277940.1">
    <property type="nucleotide sequence ID" value="NZ_CYZV01000065.1"/>
</dbReference>
<dbReference type="HAMAP" id="MF_01518">
    <property type="entry name" value="Adenine_deamin"/>
    <property type="match status" value="1"/>
</dbReference>
<organism evidence="9 10">
    <name type="scientific">Clostridium disporicum</name>
    <dbReference type="NCBI Taxonomy" id="84024"/>
    <lineage>
        <taxon>Bacteria</taxon>
        <taxon>Bacillati</taxon>
        <taxon>Bacillota</taxon>
        <taxon>Clostridia</taxon>
        <taxon>Eubacteriales</taxon>
        <taxon>Clostridiaceae</taxon>
        <taxon>Clostridium</taxon>
    </lineage>
</organism>
<dbReference type="NCBIfam" id="TIGR01178">
    <property type="entry name" value="ade"/>
    <property type="match status" value="1"/>
</dbReference>
<keyword evidence="3 6" id="KW-0378">Hydrolase</keyword>
<evidence type="ECO:0000256" key="1">
    <source>
        <dbReference type="ARBA" id="ARBA00006773"/>
    </source>
</evidence>
<dbReference type="InterPro" id="IPR006679">
    <property type="entry name" value="Adenine_deam"/>
</dbReference>
<evidence type="ECO:0000313" key="10">
    <source>
        <dbReference type="Proteomes" id="UP000095558"/>
    </source>
</evidence>
<dbReference type="Pfam" id="PF13382">
    <property type="entry name" value="Adenine_deam_C"/>
    <property type="match status" value="1"/>
</dbReference>
<evidence type="ECO:0000256" key="6">
    <source>
        <dbReference type="HAMAP-Rule" id="MF_01518"/>
    </source>
</evidence>
<evidence type="ECO:0000313" key="9">
    <source>
        <dbReference type="EMBL" id="CUO84602.1"/>
    </source>
</evidence>
<comment type="catalytic activity">
    <reaction evidence="5 6">
        <text>adenine + H2O + H(+) = hypoxanthine + NH4(+)</text>
        <dbReference type="Rhea" id="RHEA:23688"/>
        <dbReference type="ChEBI" id="CHEBI:15377"/>
        <dbReference type="ChEBI" id="CHEBI:15378"/>
        <dbReference type="ChEBI" id="CHEBI:16708"/>
        <dbReference type="ChEBI" id="CHEBI:17368"/>
        <dbReference type="ChEBI" id="CHEBI:28938"/>
        <dbReference type="EC" id="3.5.4.2"/>
    </reaction>
</comment>
<dbReference type="Proteomes" id="UP000095558">
    <property type="component" value="Unassembled WGS sequence"/>
</dbReference>
<dbReference type="GO" id="GO:0006146">
    <property type="term" value="P:adenine catabolic process"/>
    <property type="evidence" value="ECO:0007669"/>
    <property type="project" value="InterPro"/>
</dbReference>
<dbReference type="AlphaFoldDB" id="A0A174IBJ2"/>
<dbReference type="Pfam" id="PF01979">
    <property type="entry name" value="Amidohydro_1"/>
    <property type="match status" value="1"/>
</dbReference>
<name>A0A174IBJ2_9CLOT</name>
<evidence type="ECO:0000256" key="5">
    <source>
        <dbReference type="ARBA" id="ARBA00047720"/>
    </source>
</evidence>
<dbReference type="InterPro" id="IPR026912">
    <property type="entry name" value="Adenine_deam_C"/>
</dbReference>
<dbReference type="PANTHER" id="PTHR11113">
    <property type="entry name" value="N-ACETYLGLUCOSAMINE-6-PHOSPHATE DEACETYLASE"/>
    <property type="match status" value="1"/>
</dbReference>
<evidence type="ECO:0000256" key="3">
    <source>
        <dbReference type="ARBA" id="ARBA00022801"/>
    </source>
</evidence>
<dbReference type="PANTHER" id="PTHR11113:SF2">
    <property type="entry name" value="ADENINE DEAMINASE"/>
    <property type="match status" value="1"/>
</dbReference>
<dbReference type="OrthoDB" id="9775607at2"/>
<dbReference type="InterPro" id="IPR006680">
    <property type="entry name" value="Amidohydro-rel"/>
</dbReference>
<protein>
    <recommendedName>
        <fullName evidence="2 6">Adenine deaminase</fullName>
        <shortName evidence="6">Adenase</shortName>
        <shortName evidence="6">Adenine aminase</shortName>
        <ecNumber evidence="2 6">3.5.4.2</ecNumber>
    </recommendedName>
</protein>
<reference evidence="9 10" key="1">
    <citation type="submission" date="2015-09" db="EMBL/GenBank/DDBJ databases">
        <authorList>
            <consortium name="Pathogen Informatics"/>
        </authorList>
    </citation>
    <scope>NUCLEOTIDE SEQUENCE [LARGE SCALE GENOMIC DNA]</scope>
    <source>
        <strain evidence="9 10">2789STDY5834855</strain>
    </source>
</reference>
<keyword evidence="4 6" id="KW-0464">Manganese</keyword>
<accession>A0A174IBJ2</accession>
<proteinExistence type="inferred from homology"/>
<dbReference type="Gene3D" id="3.20.20.140">
    <property type="entry name" value="Metal-dependent hydrolases"/>
    <property type="match status" value="1"/>
</dbReference>
<dbReference type="InterPro" id="IPR011059">
    <property type="entry name" value="Metal-dep_hydrolase_composite"/>
</dbReference>
<feature type="domain" description="Adenine deaminase C-terminal" evidence="8">
    <location>
        <begin position="411"/>
        <end position="572"/>
    </location>
</feature>
<evidence type="ECO:0000259" key="8">
    <source>
        <dbReference type="Pfam" id="PF13382"/>
    </source>
</evidence>
<dbReference type="SUPFAM" id="SSF51556">
    <property type="entry name" value="Metallo-dependent hydrolases"/>
    <property type="match status" value="1"/>
</dbReference>